<dbReference type="HOGENOM" id="CLU_595563_0_0_14"/>
<feature type="transmembrane region" description="Helical" evidence="2">
    <location>
        <begin position="137"/>
        <end position="163"/>
    </location>
</feature>
<evidence type="ECO:0000313" key="3">
    <source>
        <dbReference type="EMBL" id="AHB99768.1"/>
    </source>
</evidence>
<reference evidence="3 4" key="1">
    <citation type="journal article" date="2011" name="PLoS ONE">
        <title>Core proteome of the minimal cell: comparative proteomics of three mollicute species.</title>
        <authorList>
            <person name="Fisunov G.Y."/>
            <person name="Alexeev D.G."/>
            <person name="Bazaleev N.A."/>
            <person name="Ladygina V.G."/>
            <person name="Galyamina M.A."/>
            <person name="Kondratov I.G."/>
            <person name="Zhukova N.A."/>
            <person name="Serebryakova M.V."/>
            <person name="Demina I.A."/>
            <person name="Govorun V.M."/>
        </authorList>
    </citation>
    <scope>NUCLEOTIDE SEQUENCE [LARGE SCALE GENOMIC DNA]</scope>
    <source>
        <strain evidence="3 4">S6</strain>
    </source>
</reference>
<evidence type="ECO:0000256" key="2">
    <source>
        <dbReference type="SAM" id="Phobius"/>
    </source>
</evidence>
<feature type="region of interest" description="Disordered" evidence="1">
    <location>
        <begin position="408"/>
        <end position="437"/>
    </location>
</feature>
<dbReference type="EMBL" id="CP006916">
    <property type="protein sequence ID" value="AHB99768.1"/>
    <property type="molecule type" value="Genomic_DNA"/>
</dbReference>
<dbReference type="KEGG" id="mgz:GCW_02865"/>
<feature type="compositionally biased region" description="Polar residues" evidence="1">
    <location>
        <begin position="408"/>
        <end position="425"/>
    </location>
</feature>
<keyword evidence="2" id="KW-1133">Transmembrane helix</keyword>
<evidence type="ECO:0000256" key="1">
    <source>
        <dbReference type="SAM" id="MobiDB-lite"/>
    </source>
</evidence>
<sequence>MVNDNSTVILAKLSNYLSNLNNAKVKEHCSLIKKQNSFATSSFAFLFLSAFLGLLLTVNVFVILWTSYHQKIDYDDQEAVKLLLTQFETNWLISKVLVSLLLISLVILISLISFGYYFNNYKQLDTPIKEIKKPVNFINRISLVCACFAIFLVSFGYFIFFIYSNDYHNAIKRKQEFDYMLKPDSIVNSRTLISAILGISFCLALILLIASFLVYSVFSVQYHYFSSLDKLRRAIIKLNAQTKLEEKVQASTKTNVEAEPIKEEVKVEPTQTTKINQEADLNDLFKKFNKQPFNKSATKTQSVEPNTRTNQVDNSTVKAQQTTEYVWNTQQANPTQETQVNNNQNPTSSLKDIFKKMKSYTKTQTVNNQTGPVEQEVNQTSSTSTTNVSPADLYKNIFKFKSPLSATNEINNQKETSSVDDNNTPKQEDYGIGVKSIDQAEKQKEELKNLFKKIKNSKE</sequence>
<feature type="transmembrane region" description="Helical" evidence="2">
    <location>
        <begin position="92"/>
        <end position="117"/>
    </location>
</feature>
<dbReference type="AlphaFoldDB" id="A0A0F6CKZ6"/>
<feature type="transmembrane region" description="Helical" evidence="2">
    <location>
        <begin position="43"/>
        <end position="65"/>
    </location>
</feature>
<dbReference type="Proteomes" id="UP000018735">
    <property type="component" value="Chromosome"/>
</dbReference>
<feature type="transmembrane region" description="Helical" evidence="2">
    <location>
        <begin position="192"/>
        <end position="218"/>
    </location>
</feature>
<gene>
    <name evidence="3" type="ORF">GCW_02865</name>
</gene>
<feature type="region of interest" description="Disordered" evidence="1">
    <location>
        <begin position="364"/>
        <end position="388"/>
    </location>
</feature>
<name>A0A0F6CKZ6_MYCGL</name>
<organism evidence="3 4">
    <name type="scientific">Mycoplasmoides gallisepticum S6</name>
    <dbReference type="NCBI Taxonomy" id="1006581"/>
    <lineage>
        <taxon>Bacteria</taxon>
        <taxon>Bacillati</taxon>
        <taxon>Mycoplasmatota</taxon>
        <taxon>Mycoplasmoidales</taxon>
        <taxon>Mycoplasmoidaceae</taxon>
        <taxon>Mycoplasmoides</taxon>
    </lineage>
</organism>
<proteinExistence type="predicted"/>
<keyword evidence="2" id="KW-0812">Transmembrane</keyword>
<keyword evidence="2" id="KW-0472">Membrane</keyword>
<evidence type="ECO:0000313" key="4">
    <source>
        <dbReference type="Proteomes" id="UP000018735"/>
    </source>
</evidence>
<accession>A0A0F6CKZ6</accession>
<dbReference type="RefSeq" id="WP_011884707.1">
    <property type="nucleotide sequence ID" value="NC_023030.2"/>
</dbReference>
<feature type="region of interest" description="Disordered" evidence="1">
    <location>
        <begin position="295"/>
        <end position="318"/>
    </location>
</feature>
<protein>
    <submittedName>
        <fullName evidence="3">Membrane protein DUF1673</fullName>
    </submittedName>
</protein>
<feature type="compositionally biased region" description="Low complexity" evidence="1">
    <location>
        <begin position="374"/>
        <end position="388"/>
    </location>
</feature>